<keyword evidence="1" id="KW-0813">Transport</keyword>
<dbReference type="PROSITE" id="PS50893">
    <property type="entry name" value="ABC_TRANSPORTER_2"/>
    <property type="match status" value="1"/>
</dbReference>
<dbReference type="InterPro" id="IPR051120">
    <property type="entry name" value="ABC_AA/LPS_Transport"/>
</dbReference>
<dbReference type="Pfam" id="PF00005">
    <property type="entry name" value="ABC_tran"/>
    <property type="match status" value="1"/>
</dbReference>
<keyword evidence="4 7" id="KW-0067">ATP-binding</keyword>
<evidence type="ECO:0000256" key="4">
    <source>
        <dbReference type="ARBA" id="ARBA00022840"/>
    </source>
</evidence>
<accession>A0ABV8NZH5</accession>
<evidence type="ECO:0000256" key="1">
    <source>
        <dbReference type="ARBA" id="ARBA00022448"/>
    </source>
</evidence>
<dbReference type="GO" id="GO:0005524">
    <property type="term" value="F:ATP binding"/>
    <property type="evidence" value="ECO:0007669"/>
    <property type="project" value="UniProtKB-KW"/>
</dbReference>
<dbReference type="Pfam" id="PF12399">
    <property type="entry name" value="BCA_ABC_TP_C"/>
    <property type="match status" value="1"/>
</dbReference>
<organism evidence="7 8">
    <name type="scientific">Candidimonas humi</name>
    <dbReference type="NCBI Taxonomy" id="683355"/>
    <lineage>
        <taxon>Bacteria</taxon>
        <taxon>Pseudomonadati</taxon>
        <taxon>Pseudomonadota</taxon>
        <taxon>Betaproteobacteria</taxon>
        <taxon>Burkholderiales</taxon>
        <taxon>Alcaligenaceae</taxon>
        <taxon>Candidimonas</taxon>
    </lineage>
</organism>
<evidence type="ECO:0000259" key="6">
    <source>
        <dbReference type="PROSITE" id="PS50893"/>
    </source>
</evidence>
<sequence length="326" mass="34112">MNEPLSRRGVAAAGGGEPVSSPGAWAARSSEPDSSPCAPIPVRGIPASGGEAAQGGALSPACVSVLSVRGLRKAFGGNLAVDGVDFDVHAGEMLALIGPNGAGKSTTFNMVGGQLPASGGSVRFRGSELLGLSARRIARLGVGRTFQIAAVFASMTVCQNVQMALLAARRRVYGFWRPARPQQHAQALELLQQVGMRDQAERSCSELAYGDVKRVELAMALAGDPALLLMDEPAAGMAPRERKALFELIRGLARARGMAVLFTEHSMDVVFDYADRVIVLARGRLIAQGGVSEIRAHPEVRRVYFGSGASFEAAGAEPFAENEVGS</sequence>
<dbReference type="SMART" id="SM00382">
    <property type="entry name" value="AAA"/>
    <property type="match status" value="1"/>
</dbReference>
<dbReference type="InterPro" id="IPR003593">
    <property type="entry name" value="AAA+_ATPase"/>
</dbReference>
<dbReference type="InterPro" id="IPR003439">
    <property type="entry name" value="ABC_transporter-like_ATP-bd"/>
</dbReference>
<evidence type="ECO:0000313" key="7">
    <source>
        <dbReference type="EMBL" id="MFC4202354.1"/>
    </source>
</evidence>
<dbReference type="Proteomes" id="UP001595848">
    <property type="component" value="Unassembled WGS sequence"/>
</dbReference>
<dbReference type="RefSeq" id="WP_217966091.1">
    <property type="nucleotide sequence ID" value="NZ_JAHTBN010000010.1"/>
</dbReference>
<dbReference type="EMBL" id="JBHSBV010000005">
    <property type="protein sequence ID" value="MFC4202354.1"/>
    <property type="molecule type" value="Genomic_DNA"/>
</dbReference>
<protein>
    <submittedName>
        <fullName evidence="7">ABC transporter ATP-binding protein</fullName>
    </submittedName>
</protein>
<dbReference type="InterPro" id="IPR032823">
    <property type="entry name" value="BCA_ABC_TP_C"/>
</dbReference>
<dbReference type="PANTHER" id="PTHR45772:SF7">
    <property type="entry name" value="AMINO ACID ABC TRANSPORTER ATP-BINDING PROTEIN"/>
    <property type="match status" value="1"/>
</dbReference>
<keyword evidence="8" id="KW-1185">Reference proteome</keyword>
<keyword evidence="3" id="KW-0547">Nucleotide-binding</keyword>
<keyword evidence="2" id="KW-0472">Membrane</keyword>
<gene>
    <name evidence="7" type="ORF">ACFOY1_15465</name>
</gene>
<evidence type="ECO:0000256" key="3">
    <source>
        <dbReference type="ARBA" id="ARBA00022741"/>
    </source>
</evidence>
<comment type="caution">
    <text evidence="7">The sequence shown here is derived from an EMBL/GenBank/DDBJ whole genome shotgun (WGS) entry which is preliminary data.</text>
</comment>
<dbReference type="CDD" id="cd03219">
    <property type="entry name" value="ABC_Mj1267_LivG_branched"/>
    <property type="match status" value="1"/>
</dbReference>
<evidence type="ECO:0000313" key="8">
    <source>
        <dbReference type="Proteomes" id="UP001595848"/>
    </source>
</evidence>
<feature type="region of interest" description="Disordered" evidence="5">
    <location>
        <begin position="1"/>
        <end position="43"/>
    </location>
</feature>
<dbReference type="PANTHER" id="PTHR45772">
    <property type="entry name" value="CONSERVED COMPONENT OF ABC TRANSPORTER FOR NATURAL AMINO ACIDS-RELATED"/>
    <property type="match status" value="1"/>
</dbReference>
<evidence type="ECO:0000256" key="2">
    <source>
        <dbReference type="ARBA" id="ARBA00022475"/>
    </source>
</evidence>
<evidence type="ECO:0000256" key="5">
    <source>
        <dbReference type="SAM" id="MobiDB-lite"/>
    </source>
</evidence>
<name>A0ABV8NZH5_9BURK</name>
<keyword evidence="2" id="KW-1003">Cell membrane</keyword>
<reference evidence="8" key="1">
    <citation type="journal article" date="2019" name="Int. J. Syst. Evol. Microbiol.">
        <title>The Global Catalogue of Microorganisms (GCM) 10K type strain sequencing project: providing services to taxonomists for standard genome sequencing and annotation.</title>
        <authorList>
            <consortium name="The Broad Institute Genomics Platform"/>
            <consortium name="The Broad Institute Genome Sequencing Center for Infectious Disease"/>
            <person name="Wu L."/>
            <person name="Ma J."/>
        </authorList>
    </citation>
    <scope>NUCLEOTIDE SEQUENCE [LARGE SCALE GENOMIC DNA]</scope>
    <source>
        <strain evidence="8">LMG 24813</strain>
    </source>
</reference>
<proteinExistence type="predicted"/>
<feature type="domain" description="ABC transporter" evidence="6">
    <location>
        <begin position="66"/>
        <end position="307"/>
    </location>
</feature>